<dbReference type="InterPro" id="IPR015422">
    <property type="entry name" value="PyrdxlP-dep_Trfase_small"/>
</dbReference>
<dbReference type="SUPFAM" id="SSF53383">
    <property type="entry name" value="PLP-dependent transferases"/>
    <property type="match status" value="1"/>
</dbReference>
<evidence type="ECO:0000256" key="2">
    <source>
        <dbReference type="ARBA" id="ARBA00037999"/>
    </source>
</evidence>
<organism evidence="4 5">
    <name type="scientific">Marinomonas phaeophyticola</name>
    <dbReference type="NCBI Taxonomy" id="3004091"/>
    <lineage>
        <taxon>Bacteria</taxon>
        <taxon>Pseudomonadati</taxon>
        <taxon>Pseudomonadota</taxon>
        <taxon>Gammaproteobacteria</taxon>
        <taxon>Oceanospirillales</taxon>
        <taxon>Oceanospirillaceae</taxon>
        <taxon>Marinomonas</taxon>
    </lineage>
</organism>
<dbReference type="InterPro" id="IPR015421">
    <property type="entry name" value="PyrdxlP-dep_Trfase_major"/>
</dbReference>
<protein>
    <submittedName>
        <fullName evidence="4">DegT/DnrJ/EryC1/StrS family aminotransferase</fullName>
    </submittedName>
</protein>
<name>A0ABT4JS86_9GAMM</name>
<reference evidence="4" key="1">
    <citation type="submission" date="2022-12" db="EMBL/GenBank/DDBJ databases">
        <title>Marinomonas 15G1-11 sp. nov, isolated from marine algae.</title>
        <authorList>
            <person name="Butt M."/>
            <person name="Choi D.G."/>
            <person name="Kim J.M."/>
            <person name="Lee J.K."/>
            <person name="Baek J.H."/>
            <person name="Jeon C.O."/>
        </authorList>
    </citation>
    <scope>NUCLEOTIDE SEQUENCE</scope>
    <source>
        <strain evidence="4">15G1-11</strain>
    </source>
</reference>
<keyword evidence="5" id="KW-1185">Reference proteome</keyword>
<gene>
    <name evidence="4" type="ORF">O1D97_06035</name>
</gene>
<dbReference type="Proteomes" id="UP001149719">
    <property type="component" value="Unassembled WGS sequence"/>
</dbReference>
<dbReference type="InterPro" id="IPR000653">
    <property type="entry name" value="DegT/StrS_aminotransferase"/>
</dbReference>
<dbReference type="PANTHER" id="PTHR30244:SF34">
    <property type="entry name" value="DTDP-4-AMINO-4,6-DIDEOXYGALACTOSE TRANSAMINASE"/>
    <property type="match status" value="1"/>
</dbReference>
<dbReference type="GO" id="GO:0008483">
    <property type="term" value="F:transaminase activity"/>
    <property type="evidence" value="ECO:0007669"/>
    <property type="project" value="UniProtKB-KW"/>
</dbReference>
<evidence type="ECO:0000256" key="3">
    <source>
        <dbReference type="RuleBase" id="RU004508"/>
    </source>
</evidence>
<evidence type="ECO:0000313" key="5">
    <source>
        <dbReference type="Proteomes" id="UP001149719"/>
    </source>
</evidence>
<keyword evidence="1 3" id="KW-0663">Pyridoxal phosphate</keyword>
<evidence type="ECO:0000256" key="1">
    <source>
        <dbReference type="ARBA" id="ARBA00022898"/>
    </source>
</evidence>
<dbReference type="Pfam" id="PF01041">
    <property type="entry name" value="DegT_DnrJ_EryC1"/>
    <property type="match status" value="1"/>
</dbReference>
<proteinExistence type="inferred from homology"/>
<dbReference type="Gene3D" id="3.40.640.10">
    <property type="entry name" value="Type I PLP-dependent aspartate aminotransferase-like (Major domain)"/>
    <property type="match status" value="1"/>
</dbReference>
<comment type="caution">
    <text evidence="4">The sequence shown here is derived from an EMBL/GenBank/DDBJ whole genome shotgun (WGS) entry which is preliminary data.</text>
</comment>
<dbReference type="InterPro" id="IPR015424">
    <property type="entry name" value="PyrdxlP-dep_Trfase"/>
</dbReference>
<dbReference type="EMBL" id="JAPUBN010000011">
    <property type="protein sequence ID" value="MCZ2721220.1"/>
    <property type="molecule type" value="Genomic_DNA"/>
</dbReference>
<keyword evidence="4" id="KW-0808">Transferase</keyword>
<accession>A0ABT4JS86</accession>
<dbReference type="Gene3D" id="3.90.1150.10">
    <property type="entry name" value="Aspartate Aminotransferase, domain 1"/>
    <property type="match status" value="1"/>
</dbReference>
<dbReference type="PANTHER" id="PTHR30244">
    <property type="entry name" value="TRANSAMINASE"/>
    <property type="match status" value="1"/>
</dbReference>
<evidence type="ECO:0000313" key="4">
    <source>
        <dbReference type="EMBL" id="MCZ2721220.1"/>
    </source>
</evidence>
<keyword evidence="4" id="KW-0032">Aminotransferase</keyword>
<sequence length="311" mass="34825">MGVIELQELIATLFSRKYALLTRSGSFALITAINASNAPKGSSVIMPASCCPIVLFAIQMAGYNVILADISLSSLSMEVSDIEEVFDDTVSVIVAVHGYGHYCKIDEIVEFAKSNNVGLIEDACLAYGGSYQGKALGCFGDFSIVSFGYDKPIDNLYGGAILMNKECDYNNAKVFLSDNSMAQFNDMEQLAKLKNRFSGFIEEIQIRKNNVAYLQENIRNPLFTKANYDDEVIYWRYPLLIKNRACFLAKAKEEGIVFTKHYKSLGELQTHGYYPNAAVVDEQIINLFVRPETPKKQLIDMVMFINDYQDE</sequence>
<comment type="similarity">
    <text evidence="2 3">Belongs to the DegT/DnrJ/EryC1 family.</text>
</comment>
<dbReference type="RefSeq" id="WP_269123801.1">
    <property type="nucleotide sequence ID" value="NZ_JAPUBN010000011.1"/>
</dbReference>